<keyword evidence="2" id="KW-0677">Repeat</keyword>
<dbReference type="Pfam" id="PF00005">
    <property type="entry name" value="ABC_tran"/>
    <property type="match status" value="1"/>
</dbReference>
<evidence type="ECO:0000256" key="1">
    <source>
        <dbReference type="ARBA" id="ARBA00022448"/>
    </source>
</evidence>
<dbReference type="InterPro" id="IPR026082">
    <property type="entry name" value="ABCA"/>
</dbReference>
<dbReference type="GO" id="GO:0016887">
    <property type="term" value="F:ATP hydrolysis activity"/>
    <property type="evidence" value="ECO:0007669"/>
    <property type="project" value="InterPro"/>
</dbReference>
<dbReference type="PANTHER" id="PTHR19229">
    <property type="entry name" value="ATP-BINDING CASSETTE TRANSPORTER SUBFAMILY A ABCA"/>
    <property type="match status" value="1"/>
</dbReference>
<keyword evidence="1" id="KW-0813">Transport</keyword>
<dbReference type="Gene3D" id="3.40.50.300">
    <property type="entry name" value="P-loop containing nucleotide triphosphate hydrolases"/>
    <property type="match status" value="2"/>
</dbReference>
<dbReference type="InterPro" id="IPR027417">
    <property type="entry name" value="P-loop_NTPase"/>
</dbReference>
<dbReference type="PANTHER" id="PTHR19229:SF36">
    <property type="entry name" value="ATP-BINDING CASSETTE SUB-FAMILY A MEMBER 2"/>
    <property type="match status" value="1"/>
</dbReference>
<comment type="caution">
    <text evidence="5">The sequence shown here is derived from an EMBL/GenBank/DDBJ whole genome shotgun (WGS) entry which is preliminary data.</text>
</comment>
<dbReference type="EMBL" id="JAWQEG010008143">
    <property type="protein sequence ID" value="KAK3850907.1"/>
    <property type="molecule type" value="Genomic_DNA"/>
</dbReference>
<accession>A0AAE1BIV4</accession>
<evidence type="ECO:0000313" key="5">
    <source>
        <dbReference type="EMBL" id="KAK3850907.1"/>
    </source>
</evidence>
<evidence type="ECO:0000256" key="3">
    <source>
        <dbReference type="SAM" id="Phobius"/>
    </source>
</evidence>
<protein>
    <recommendedName>
        <fullName evidence="4">ABC transporter domain-containing protein</fullName>
    </recommendedName>
</protein>
<dbReference type="GO" id="GO:0140359">
    <property type="term" value="F:ABC-type transporter activity"/>
    <property type="evidence" value="ECO:0007669"/>
    <property type="project" value="InterPro"/>
</dbReference>
<keyword evidence="3" id="KW-1133">Transmembrane helix</keyword>
<evidence type="ECO:0000256" key="2">
    <source>
        <dbReference type="ARBA" id="ARBA00022737"/>
    </source>
</evidence>
<name>A0AAE1BIV4_PETCI</name>
<proteinExistence type="predicted"/>
<dbReference type="SUPFAM" id="SSF52540">
    <property type="entry name" value="P-loop containing nucleoside triphosphate hydrolases"/>
    <property type="match status" value="1"/>
</dbReference>
<keyword evidence="3" id="KW-0812">Transmembrane</keyword>
<keyword evidence="6" id="KW-1185">Reference proteome</keyword>
<gene>
    <name evidence="5" type="ORF">Pcinc_042409</name>
</gene>
<dbReference type="GO" id="GO:0005524">
    <property type="term" value="F:ATP binding"/>
    <property type="evidence" value="ECO:0007669"/>
    <property type="project" value="InterPro"/>
</dbReference>
<feature type="transmembrane region" description="Helical" evidence="3">
    <location>
        <begin position="6"/>
        <end position="27"/>
    </location>
</feature>
<keyword evidence="3" id="KW-0472">Membrane</keyword>
<dbReference type="GO" id="GO:0005319">
    <property type="term" value="F:lipid transporter activity"/>
    <property type="evidence" value="ECO:0007669"/>
    <property type="project" value="TreeGrafter"/>
</dbReference>
<reference evidence="5" key="1">
    <citation type="submission" date="2023-10" db="EMBL/GenBank/DDBJ databases">
        <title>Genome assemblies of two species of porcelain crab, Petrolisthes cinctipes and Petrolisthes manimaculis (Anomura: Porcellanidae).</title>
        <authorList>
            <person name="Angst P."/>
        </authorList>
    </citation>
    <scope>NUCLEOTIDE SEQUENCE</scope>
    <source>
        <strain evidence="5">PB745_01</strain>
        <tissue evidence="5">Gill</tissue>
    </source>
</reference>
<evidence type="ECO:0000259" key="4">
    <source>
        <dbReference type="Pfam" id="PF00005"/>
    </source>
</evidence>
<dbReference type="InterPro" id="IPR003439">
    <property type="entry name" value="ABC_transporter-like_ATP-bd"/>
</dbReference>
<dbReference type="AlphaFoldDB" id="A0AAE1BIV4"/>
<dbReference type="GO" id="GO:0016020">
    <property type="term" value="C:membrane"/>
    <property type="evidence" value="ECO:0007669"/>
    <property type="project" value="InterPro"/>
</dbReference>
<dbReference type="Proteomes" id="UP001286313">
    <property type="component" value="Unassembled WGS sequence"/>
</dbReference>
<evidence type="ECO:0000313" key="6">
    <source>
        <dbReference type="Proteomes" id="UP001286313"/>
    </source>
</evidence>
<organism evidence="5 6">
    <name type="scientific">Petrolisthes cinctipes</name>
    <name type="common">Flat porcelain crab</name>
    <dbReference type="NCBI Taxonomy" id="88211"/>
    <lineage>
        <taxon>Eukaryota</taxon>
        <taxon>Metazoa</taxon>
        <taxon>Ecdysozoa</taxon>
        <taxon>Arthropoda</taxon>
        <taxon>Crustacea</taxon>
        <taxon>Multicrustacea</taxon>
        <taxon>Malacostraca</taxon>
        <taxon>Eumalacostraca</taxon>
        <taxon>Eucarida</taxon>
        <taxon>Decapoda</taxon>
        <taxon>Pleocyemata</taxon>
        <taxon>Anomura</taxon>
        <taxon>Galatheoidea</taxon>
        <taxon>Porcellanidae</taxon>
        <taxon>Petrolisthes</taxon>
    </lineage>
</organism>
<feature type="domain" description="ABC transporter" evidence="4">
    <location>
        <begin position="136"/>
        <end position="222"/>
    </location>
</feature>
<sequence length="240" mass="26044">MSVGLALEMLLLDTAIFTIIAIIVNIFTTLRCTTNKPTTTTTTIKVLPAKDEFFTKMKTAVQTLNLDPELKKNLKKGLTLVGVRKTYQEGGRGGGGGGVRRGGTKLAVDNVTLELYEGQVLALLGHNGAGKTTIIQKIIGLCPQRSVLFPMLTVAETLTYYATLKNGSERPSDILQTLDTMGLTQHQDHRVYQLCQGLRRRVCVCVALVGDSKLIVLDEPTAGVDPATRSAIWETSVQKN</sequence>